<evidence type="ECO:0000256" key="2">
    <source>
        <dbReference type="ARBA" id="ARBA00022475"/>
    </source>
</evidence>
<dbReference type="Proteomes" id="UP001165587">
    <property type="component" value="Unassembled WGS sequence"/>
</dbReference>
<name>A0AA41XG31_9MICO</name>
<evidence type="ECO:0000256" key="10">
    <source>
        <dbReference type="SAM" id="Phobius"/>
    </source>
</evidence>
<dbReference type="EMBL" id="JANLCK010000003">
    <property type="protein sequence ID" value="MCS5725595.1"/>
    <property type="molecule type" value="Genomic_DNA"/>
</dbReference>
<dbReference type="Gene3D" id="3.90.550.10">
    <property type="entry name" value="Spore Coat Polysaccharide Biosynthesis Protein SpsA, Chain A"/>
    <property type="match status" value="1"/>
</dbReference>
<dbReference type="InterPro" id="IPR029044">
    <property type="entry name" value="Nucleotide-diphossugar_trans"/>
</dbReference>
<keyword evidence="7 10" id="KW-1133">Transmembrane helix</keyword>
<keyword evidence="13" id="KW-1185">Reference proteome</keyword>
<keyword evidence="2" id="KW-1003">Cell membrane</keyword>
<sequence>MITSHPVGSSDPVDSTVYSISVVVPVYQGERTLESVVAELVPYTRGAVTPEGMAYRISEVILVHDNGPDHSDTVMRRLEAEHPFVSIIWLSRNFGQHAATIAGMAASRGRWILTMDEDGQHDPASIGEFLDTATRERAGVVYARFTNERPHGFLRNAASKGSKRMMRTAFNLPDASQFQSYRLVRGDVGRKLASFAATGVYLDVALSWVTNRVATAPTVLRSADGRVSGYSLTALFAYFWRMVLTSGTSGLRAVSVLGGVIALLGLAVVVYVVVNPTVGSDPEAAGWASLIVTLLLCSGAILVSLGVIAEYIGVSLNVAMGRPLYLVVDDPETIMPDDDTHDDDAHDERTDSQPGER</sequence>
<dbReference type="GO" id="GO:0009103">
    <property type="term" value="P:lipopolysaccharide biosynthetic process"/>
    <property type="evidence" value="ECO:0007669"/>
    <property type="project" value="UniProtKB-KW"/>
</dbReference>
<reference evidence="12" key="1">
    <citation type="submission" date="2022-08" db="EMBL/GenBank/DDBJ databases">
        <authorList>
            <person name="Deng Y."/>
            <person name="Han X.-F."/>
            <person name="Zhang Y.-Q."/>
        </authorList>
    </citation>
    <scope>NUCLEOTIDE SEQUENCE</scope>
    <source>
        <strain evidence="12">CPCC 203407</strain>
    </source>
</reference>
<dbReference type="GO" id="GO:0099621">
    <property type="term" value="F:undecaprenyl-phosphate 4-deoxy-4-formamido-L-arabinose transferase activity"/>
    <property type="evidence" value="ECO:0007669"/>
    <property type="project" value="TreeGrafter"/>
</dbReference>
<dbReference type="Pfam" id="PF00535">
    <property type="entry name" value="Glycos_transf_2"/>
    <property type="match status" value="1"/>
</dbReference>
<evidence type="ECO:0000256" key="6">
    <source>
        <dbReference type="ARBA" id="ARBA00022985"/>
    </source>
</evidence>
<dbReference type="InterPro" id="IPR050256">
    <property type="entry name" value="Glycosyltransferase_2"/>
</dbReference>
<gene>
    <name evidence="12" type="ORF">N1028_06765</name>
</gene>
<evidence type="ECO:0000259" key="11">
    <source>
        <dbReference type="Pfam" id="PF00535"/>
    </source>
</evidence>
<evidence type="ECO:0000256" key="4">
    <source>
        <dbReference type="ARBA" id="ARBA00022679"/>
    </source>
</evidence>
<dbReference type="AlphaFoldDB" id="A0AA41XG31"/>
<organism evidence="12 13">
    <name type="scientific">Herbiconiux oxytropis</name>
    <dbReference type="NCBI Taxonomy" id="2970915"/>
    <lineage>
        <taxon>Bacteria</taxon>
        <taxon>Bacillati</taxon>
        <taxon>Actinomycetota</taxon>
        <taxon>Actinomycetes</taxon>
        <taxon>Micrococcales</taxon>
        <taxon>Microbacteriaceae</taxon>
        <taxon>Herbiconiux</taxon>
    </lineage>
</organism>
<comment type="similarity">
    <text evidence="1">Belongs to the glycosyltransferase 2 family.</text>
</comment>
<accession>A0AA41XG31</accession>
<feature type="region of interest" description="Disordered" evidence="9">
    <location>
        <begin position="335"/>
        <end position="357"/>
    </location>
</feature>
<dbReference type="GO" id="GO:0005886">
    <property type="term" value="C:plasma membrane"/>
    <property type="evidence" value="ECO:0007669"/>
    <property type="project" value="TreeGrafter"/>
</dbReference>
<feature type="compositionally biased region" description="Basic and acidic residues" evidence="9">
    <location>
        <begin position="343"/>
        <end position="357"/>
    </location>
</feature>
<feature type="transmembrane region" description="Helical" evidence="10">
    <location>
        <begin position="227"/>
        <end position="244"/>
    </location>
</feature>
<dbReference type="EC" id="2.4.-.-" evidence="12"/>
<dbReference type="PANTHER" id="PTHR48090:SF3">
    <property type="entry name" value="UNDECAPRENYL-PHOSPHATE 4-DEOXY-4-FORMAMIDO-L-ARABINOSE TRANSFERASE"/>
    <property type="match status" value="1"/>
</dbReference>
<comment type="caution">
    <text evidence="12">The sequence shown here is derived from an EMBL/GenBank/DDBJ whole genome shotgun (WGS) entry which is preliminary data.</text>
</comment>
<protein>
    <submittedName>
        <fullName evidence="12">Glycosyltransferase</fullName>
        <ecNumber evidence="12">2.4.-.-</ecNumber>
    </submittedName>
</protein>
<evidence type="ECO:0000256" key="5">
    <source>
        <dbReference type="ARBA" id="ARBA00022692"/>
    </source>
</evidence>
<keyword evidence="3 12" id="KW-0328">Glycosyltransferase</keyword>
<dbReference type="InterPro" id="IPR001173">
    <property type="entry name" value="Glyco_trans_2-like"/>
</dbReference>
<keyword evidence="8 10" id="KW-0472">Membrane</keyword>
<dbReference type="PANTHER" id="PTHR48090">
    <property type="entry name" value="UNDECAPRENYL-PHOSPHATE 4-DEOXY-4-FORMAMIDO-L-ARABINOSE TRANSFERASE-RELATED"/>
    <property type="match status" value="1"/>
</dbReference>
<evidence type="ECO:0000313" key="12">
    <source>
        <dbReference type="EMBL" id="MCS5725595.1"/>
    </source>
</evidence>
<evidence type="ECO:0000256" key="8">
    <source>
        <dbReference type="ARBA" id="ARBA00023136"/>
    </source>
</evidence>
<evidence type="ECO:0000256" key="3">
    <source>
        <dbReference type="ARBA" id="ARBA00022676"/>
    </source>
</evidence>
<feature type="transmembrane region" description="Helical" evidence="10">
    <location>
        <begin position="256"/>
        <end position="274"/>
    </location>
</feature>
<proteinExistence type="inferred from homology"/>
<feature type="transmembrane region" description="Helical" evidence="10">
    <location>
        <begin position="286"/>
        <end position="312"/>
    </location>
</feature>
<evidence type="ECO:0000313" key="13">
    <source>
        <dbReference type="Proteomes" id="UP001165587"/>
    </source>
</evidence>
<evidence type="ECO:0000256" key="7">
    <source>
        <dbReference type="ARBA" id="ARBA00022989"/>
    </source>
</evidence>
<keyword evidence="4 12" id="KW-0808">Transferase</keyword>
<evidence type="ECO:0000256" key="1">
    <source>
        <dbReference type="ARBA" id="ARBA00006739"/>
    </source>
</evidence>
<evidence type="ECO:0000256" key="9">
    <source>
        <dbReference type="SAM" id="MobiDB-lite"/>
    </source>
</evidence>
<keyword evidence="6" id="KW-0448">Lipopolysaccharide biosynthesis</keyword>
<dbReference type="RefSeq" id="WP_259526118.1">
    <property type="nucleotide sequence ID" value="NZ_JANLCK010000003.1"/>
</dbReference>
<keyword evidence="5 10" id="KW-0812">Transmembrane</keyword>
<dbReference type="SUPFAM" id="SSF53448">
    <property type="entry name" value="Nucleotide-diphospho-sugar transferases"/>
    <property type="match status" value="1"/>
</dbReference>
<feature type="domain" description="Glycosyltransferase 2-like" evidence="11">
    <location>
        <begin position="21"/>
        <end position="160"/>
    </location>
</feature>